<comment type="caution">
    <text evidence="1">The sequence shown here is derived from an EMBL/GenBank/DDBJ whole genome shotgun (WGS) entry which is preliminary data.</text>
</comment>
<protein>
    <submittedName>
        <fullName evidence="1">Uncharacterized protein</fullName>
    </submittedName>
</protein>
<dbReference type="AlphaFoldDB" id="A0A523W2V6"/>
<organism evidence="1 2">
    <name type="scientific">Aerophobetes bacterium</name>
    <dbReference type="NCBI Taxonomy" id="2030807"/>
    <lineage>
        <taxon>Bacteria</taxon>
        <taxon>Candidatus Aerophobota</taxon>
    </lineage>
</organism>
<dbReference type="Proteomes" id="UP000319130">
    <property type="component" value="Unassembled WGS sequence"/>
</dbReference>
<evidence type="ECO:0000313" key="1">
    <source>
        <dbReference type="EMBL" id="TET61353.1"/>
    </source>
</evidence>
<sequence length="181" mass="21564">MHFVDEIIEEIEQLSLLVFDEKVNIGFFQTERGLIKGMGWQAVIVPAMAYDPLEDVFLIEEENLEYLFSSLSNHHRQTRIVLSMVAHEMRHRVQQQIPETILWTEDDYLLKDRKDIQEKARRFKKYFQQYYPREARSIELDARIIGYLVASETTESLEHIADLIHYGPLVFHSFPDWLYSL</sequence>
<name>A0A523W2V6_UNCAE</name>
<accession>A0A523W2V6</accession>
<dbReference type="EMBL" id="SOIZ01000251">
    <property type="protein sequence ID" value="TET61353.1"/>
    <property type="molecule type" value="Genomic_DNA"/>
</dbReference>
<evidence type="ECO:0000313" key="2">
    <source>
        <dbReference type="Proteomes" id="UP000319130"/>
    </source>
</evidence>
<gene>
    <name evidence="1" type="ORF">E3J48_05670</name>
</gene>
<proteinExistence type="predicted"/>
<reference evidence="1 2" key="1">
    <citation type="submission" date="2019-03" db="EMBL/GenBank/DDBJ databases">
        <title>Metabolic potential of uncultured bacteria and archaea associated with petroleum seepage in deep-sea sediments.</title>
        <authorList>
            <person name="Dong X."/>
            <person name="Hubert C."/>
        </authorList>
    </citation>
    <scope>NUCLEOTIDE SEQUENCE [LARGE SCALE GENOMIC DNA]</scope>
    <source>
        <strain evidence="1">E29_bin52</strain>
    </source>
</reference>